<keyword evidence="4" id="KW-0597">Phosphoprotein</keyword>
<dbReference type="InterPro" id="IPR008271">
    <property type="entry name" value="Ser/Thr_kinase_AS"/>
</dbReference>
<dbReference type="EC" id="2.7.11.1" evidence="2"/>
<evidence type="ECO:0000256" key="8">
    <source>
        <dbReference type="ARBA" id="ARBA00022777"/>
    </source>
</evidence>
<evidence type="ECO:0000256" key="16">
    <source>
        <dbReference type="SAM" id="Phobius"/>
    </source>
</evidence>
<dbReference type="SUPFAM" id="SSF56112">
    <property type="entry name" value="Protein kinase-like (PK-like)"/>
    <property type="match status" value="1"/>
</dbReference>
<evidence type="ECO:0000256" key="13">
    <source>
        <dbReference type="ARBA" id="ARBA00048679"/>
    </source>
</evidence>
<evidence type="ECO:0000256" key="11">
    <source>
        <dbReference type="ARBA" id="ARBA00023136"/>
    </source>
</evidence>
<dbReference type="GO" id="GO:0016020">
    <property type="term" value="C:membrane"/>
    <property type="evidence" value="ECO:0007669"/>
    <property type="project" value="UniProtKB-SubCell"/>
</dbReference>
<dbReference type="PROSITE" id="PS00108">
    <property type="entry name" value="PROTEIN_KINASE_ST"/>
    <property type="match status" value="1"/>
</dbReference>
<gene>
    <name evidence="19" type="primary">LOC120253725</name>
</gene>
<proteinExistence type="predicted"/>
<evidence type="ECO:0000256" key="2">
    <source>
        <dbReference type="ARBA" id="ARBA00012513"/>
    </source>
</evidence>
<dbReference type="FunFam" id="1.10.510.10:FF:000035">
    <property type="entry name" value="Putative receptor-like serine/threonine-protein kinase"/>
    <property type="match status" value="1"/>
</dbReference>
<evidence type="ECO:0000313" key="18">
    <source>
        <dbReference type="Proteomes" id="UP001515500"/>
    </source>
</evidence>
<dbReference type="RefSeq" id="XP_039117923.1">
    <property type="nucleotide sequence ID" value="XM_039261989.1"/>
</dbReference>
<evidence type="ECO:0000256" key="1">
    <source>
        <dbReference type="ARBA" id="ARBA00004167"/>
    </source>
</evidence>
<dbReference type="SMART" id="SM00220">
    <property type="entry name" value="S_TKc"/>
    <property type="match status" value="1"/>
</dbReference>
<dbReference type="InterPro" id="IPR017441">
    <property type="entry name" value="Protein_kinase_ATP_BS"/>
</dbReference>
<feature type="binding site" evidence="14">
    <location>
        <position position="221"/>
    </location>
    <ligand>
        <name>ATP</name>
        <dbReference type="ChEBI" id="CHEBI:30616"/>
    </ligand>
</feature>
<feature type="region of interest" description="Disordered" evidence="15">
    <location>
        <begin position="118"/>
        <end position="143"/>
    </location>
</feature>
<sequence>MSSSGSSLKQHLSEKTDLFGLQLWVVISITVMILLIFILTVLVICINAQSRRRRRAPNRLPVTQIPAVSKEIREVRVEQVPANDFVASDGILLTIHDKARENDSDKVMVHLGLGKSRPADSNSLSGSFHHTEKEGGSLSGEDGNSGIVSVYRPASSSYRITAPSPLTGLPEFSHLGWGHWFTLRDLEIATNRFSRENILGEGGYGVVYHGRLINGSPVAVKRLLNNLGQAEKEFRVEVDAIGLVRHKNLVRLLGYCVEGTHRMLVYEYVNNGNLEQWLHGAMRQKGTLTWEARMKILLGTAKALAYLHEAIEPKVVHRDIKSSNILIDNDLNAKVSDFGLAKLLGAGKSHITTRVMGTFGYVAPEYANTGLLNEKSDIYSFGVVLLEAITGRDPVDYGRPVHEVNLVDWLKMMVTNRRSEEVVDPSIEIKPSTRALKRALLTALRCVDPDSEKRPKMGQVVLMLESEDPIPREDRRNRRNRGGSIEIDSQRENSDTDKSDNP</sequence>
<dbReference type="Gene3D" id="1.10.510.10">
    <property type="entry name" value="Transferase(Phosphotransferase) domain 1"/>
    <property type="match status" value="1"/>
</dbReference>
<dbReference type="Proteomes" id="UP001515500">
    <property type="component" value="Unplaced"/>
</dbReference>
<dbReference type="PROSITE" id="PS00107">
    <property type="entry name" value="PROTEIN_KINASE_ATP"/>
    <property type="match status" value="1"/>
</dbReference>
<comment type="catalytic activity">
    <reaction evidence="13">
        <text>L-seryl-[protein] + ATP = O-phospho-L-seryl-[protein] + ADP + H(+)</text>
        <dbReference type="Rhea" id="RHEA:17989"/>
        <dbReference type="Rhea" id="RHEA-COMP:9863"/>
        <dbReference type="Rhea" id="RHEA-COMP:11604"/>
        <dbReference type="ChEBI" id="CHEBI:15378"/>
        <dbReference type="ChEBI" id="CHEBI:29999"/>
        <dbReference type="ChEBI" id="CHEBI:30616"/>
        <dbReference type="ChEBI" id="CHEBI:83421"/>
        <dbReference type="ChEBI" id="CHEBI:456216"/>
        <dbReference type="EC" id="2.7.11.1"/>
    </reaction>
</comment>
<dbReference type="InterPro" id="IPR011009">
    <property type="entry name" value="Kinase-like_dom_sf"/>
</dbReference>
<keyword evidence="10 16" id="KW-1133">Transmembrane helix</keyword>
<dbReference type="GO" id="GO:0004674">
    <property type="term" value="F:protein serine/threonine kinase activity"/>
    <property type="evidence" value="ECO:0007669"/>
    <property type="project" value="UniProtKB-KW"/>
</dbReference>
<reference evidence="19" key="1">
    <citation type="submission" date="2025-08" db="UniProtKB">
        <authorList>
            <consortium name="RefSeq"/>
        </authorList>
    </citation>
    <scope>IDENTIFICATION</scope>
</reference>
<accession>A0AB40ASJ0</accession>
<evidence type="ECO:0000256" key="10">
    <source>
        <dbReference type="ARBA" id="ARBA00022989"/>
    </source>
</evidence>
<keyword evidence="8" id="KW-0418">Kinase</keyword>
<dbReference type="GeneID" id="120253725"/>
<evidence type="ECO:0000256" key="14">
    <source>
        <dbReference type="PROSITE-ProRule" id="PRU10141"/>
    </source>
</evidence>
<feature type="compositionally biased region" description="Basic and acidic residues" evidence="15">
    <location>
        <begin position="488"/>
        <end position="502"/>
    </location>
</feature>
<keyword evidence="3" id="KW-0723">Serine/threonine-protein kinase</keyword>
<feature type="transmembrane region" description="Helical" evidence="16">
    <location>
        <begin position="20"/>
        <end position="46"/>
    </location>
</feature>
<feature type="region of interest" description="Disordered" evidence="15">
    <location>
        <begin position="457"/>
        <end position="502"/>
    </location>
</feature>
<feature type="compositionally biased region" description="Polar residues" evidence="15">
    <location>
        <begin position="119"/>
        <end position="128"/>
    </location>
</feature>
<dbReference type="CDD" id="cd14066">
    <property type="entry name" value="STKc_IRAK"/>
    <property type="match status" value="1"/>
</dbReference>
<dbReference type="Gene3D" id="3.30.200.20">
    <property type="entry name" value="Phosphorylase Kinase, domain 1"/>
    <property type="match status" value="1"/>
</dbReference>
<dbReference type="InterPro" id="IPR052232">
    <property type="entry name" value="RLK_Ser/Thr-Kinase"/>
</dbReference>
<keyword evidence="5" id="KW-0808">Transferase</keyword>
<keyword evidence="7 14" id="KW-0547">Nucleotide-binding</keyword>
<evidence type="ECO:0000259" key="17">
    <source>
        <dbReference type="PROSITE" id="PS50011"/>
    </source>
</evidence>
<dbReference type="InterPro" id="IPR000719">
    <property type="entry name" value="Prot_kinase_dom"/>
</dbReference>
<comment type="subcellular location">
    <subcellularLocation>
        <location evidence="1">Membrane</location>
        <topology evidence="1">Single-pass membrane protein</topology>
    </subcellularLocation>
</comment>
<dbReference type="Pfam" id="PF00069">
    <property type="entry name" value="Pkinase"/>
    <property type="match status" value="1"/>
</dbReference>
<evidence type="ECO:0000256" key="3">
    <source>
        <dbReference type="ARBA" id="ARBA00022527"/>
    </source>
</evidence>
<evidence type="ECO:0000256" key="6">
    <source>
        <dbReference type="ARBA" id="ARBA00022692"/>
    </source>
</evidence>
<keyword evidence="18" id="KW-1185">Reference proteome</keyword>
<protein>
    <recommendedName>
        <fullName evidence="2">non-specific serine/threonine protein kinase</fullName>
        <ecNumber evidence="2">2.7.11.1</ecNumber>
    </recommendedName>
</protein>
<evidence type="ECO:0000313" key="19">
    <source>
        <dbReference type="RefSeq" id="XP_039117923.1"/>
    </source>
</evidence>
<evidence type="ECO:0000256" key="12">
    <source>
        <dbReference type="ARBA" id="ARBA00047899"/>
    </source>
</evidence>
<keyword evidence="9 14" id="KW-0067">ATP-binding</keyword>
<organism evidence="18 19">
    <name type="scientific">Dioscorea cayennensis subsp. rotundata</name>
    <name type="common">White Guinea yam</name>
    <name type="synonym">Dioscorea rotundata</name>
    <dbReference type="NCBI Taxonomy" id="55577"/>
    <lineage>
        <taxon>Eukaryota</taxon>
        <taxon>Viridiplantae</taxon>
        <taxon>Streptophyta</taxon>
        <taxon>Embryophyta</taxon>
        <taxon>Tracheophyta</taxon>
        <taxon>Spermatophyta</taxon>
        <taxon>Magnoliopsida</taxon>
        <taxon>Liliopsida</taxon>
        <taxon>Dioscoreales</taxon>
        <taxon>Dioscoreaceae</taxon>
        <taxon>Dioscorea</taxon>
    </lineage>
</organism>
<dbReference type="PROSITE" id="PS50011">
    <property type="entry name" value="PROTEIN_KINASE_DOM"/>
    <property type="match status" value="1"/>
</dbReference>
<dbReference type="GO" id="GO:0005524">
    <property type="term" value="F:ATP binding"/>
    <property type="evidence" value="ECO:0007669"/>
    <property type="project" value="UniProtKB-UniRule"/>
</dbReference>
<evidence type="ECO:0000256" key="5">
    <source>
        <dbReference type="ARBA" id="ARBA00022679"/>
    </source>
</evidence>
<dbReference type="FunFam" id="3.30.200.20:FF:000083">
    <property type="entry name" value="Putative receptor-like protein kinase"/>
    <property type="match status" value="1"/>
</dbReference>
<dbReference type="AlphaFoldDB" id="A0AB40ASJ0"/>
<keyword evidence="11 16" id="KW-0472">Membrane</keyword>
<name>A0AB40ASJ0_DIOCR</name>
<evidence type="ECO:0000256" key="15">
    <source>
        <dbReference type="SAM" id="MobiDB-lite"/>
    </source>
</evidence>
<feature type="domain" description="Protein kinase" evidence="17">
    <location>
        <begin position="193"/>
        <end position="457"/>
    </location>
</feature>
<dbReference type="PANTHER" id="PTHR47984:SF14">
    <property type="entry name" value="OS01G0323000 PROTEIN"/>
    <property type="match status" value="1"/>
</dbReference>
<evidence type="ECO:0000256" key="4">
    <source>
        <dbReference type="ARBA" id="ARBA00022553"/>
    </source>
</evidence>
<keyword evidence="6 16" id="KW-0812">Transmembrane</keyword>
<comment type="catalytic activity">
    <reaction evidence="12">
        <text>L-threonyl-[protein] + ATP = O-phospho-L-threonyl-[protein] + ADP + H(+)</text>
        <dbReference type="Rhea" id="RHEA:46608"/>
        <dbReference type="Rhea" id="RHEA-COMP:11060"/>
        <dbReference type="Rhea" id="RHEA-COMP:11605"/>
        <dbReference type="ChEBI" id="CHEBI:15378"/>
        <dbReference type="ChEBI" id="CHEBI:30013"/>
        <dbReference type="ChEBI" id="CHEBI:30616"/>
        <dbReference type="ChEBI" id="CHEBI:61977"/>
        <dbReference type="ChEBI" id="CHEBI:456216"/>
        <dbReference type="EC" id="2.7.11.1"/>
    </reaction>
</comment>
<evidence type="ECO:0000256" key="9">
    <source>
        <dbReference type="ARBA" id="ARBA00022840"/>
    </source>
</evidence>
<dbReference type="PANTHER" id="PTHR47984">
    <property type="entry name" value="OS01G0323000 PROTEIN"/>
    <property type="match status" value="1"/>
</dbReference>
<evidence type="ECO:0000256" key="7">
    <source>
        <dbReference type="ARBA" id="ARBA00022741"/>
    </source>
</evidence>